<comment type="caution">
    <text evidence="1">The sequence shown here is derived from an EMBL/GenBank/DDBJ whole genome shotgun (WGS) entry which is preliminary data.</text>
</comment>
<sequence>MVRQEWASARPAGVICVRIPKDRVIEIEYFAPGWVIRFTLARICTFIVLFLADQVHAACVRRIAPTRPDSHPGARLHRVDAIGTTLAHFLLT</sequence>
<gene>
    <name evidence="1" type="ORF">CI15_01505</name>
</gene>
<protein>
    <submittedName>
        <fullName evidence="1">Uncharacterized protein</fullName>
    </submittedName>
</protein>
<dbReference type="AlphaFoldDB" id="A0A149Q1V8"/>
<keyword evidence="2" id="KW-1185">Reference proteome</keyword>
<dbReference type="EMBL" id="LRBG01000001">
    <property type="protein sequence ID" value="KXU91282.1"/>
    <property type="molecule type" value="Genomic_DNA"/>
</dbReference>
<evidence type="ECO:0000313" key="1">
    <source>
        <dbReference type="EMBL" id="KXU91282.1"/>
    </source>
</evidence>
<proteinExistence type="predicted"/>
<reference evidence="1 2" key="1">
    <citation type="journal article" date="2015" name="Int. J. Syst. Evol. Microbiol.">
        <title>Burkholderia monticola sp. nov., isolated from mountain soil.</title>
        <authorList>
            <person name="Baek I."/>
            <person name="Seo B."/>
            <person name="Lee I."/>
            <person name="Yi H."/>
            <person name="Chun J."/>
        </authorList>
    </citation>
    <scope>NUCLEOTIDE SEQUENCE [LARGE SCALE GENOMIC DNA]</scope>
    <source>
        <strain evidence="1 2">JC2948</strain>
    </source>
</reference>
<accession>A0A149Q1V8</accession>
<dbReference type="STRING" id="1399968.CI15_01505"/>
<dbReference type="Proteomes" id="UP000075613">
    <property type="component" value="Unassembled WGS sequence"/>
</dbReference>
<organism evidence="1 2">
    <name type="scientific">Paraburkholderia monticola</name>
    <dbReference type="NCBI Taxonomy" id="1399968"/>
    <lineage>
        <taxon>Bacteria</taxon>
        <taxon>Pseudomonadati</taxon>
        <taxon>Pseudomonadota</taxon>
        <taxon>Betaproteobacteria</taxon>
        <taxon>Burkholderiales</taxon>
        <taxon>Burkholderiaceae</taxon>
        <taxon>Paraburkholderia</taxon>
    </lineage>
</organism>
<evidence type="ECO:0000313" key="2">
    <source>
        <dbReference type="Proteomes" id="UP000075613"/>
    </source>
</evidence>
<name>A0A149Q1V8_9BURK</name>